<evidence type="ECO:0000313" key="1">
    <source>
        <dbReference type="EMBL" id="KOS47670.1"/>
    </source>
</evidence>
<reference evidence="1 2" key="1">
    <citation type="submission" date="2015-08" db="EMBL/GenBank/DDBJ databases">
        <title>Genome sequencing of Penicillium nordicum.</title>
        <authorList>
            <person name="Nguyen H.D."/>
            <person name="Seifert K.A."/>
        </authorList>
    </citation>
    <scope>NUCLEOTIDE SEQUENCE [LARGE SCALE GENOMIC DNA]</scope>
    <source>
        <strain evidence="1 2">DAOMC 185683</strain>
    </source>
</reference>
<sequence length="83" mass="9057">MQLSAGTTLTGNGSGHIRYTYVQNGGNICERTESTALDQFAKLPSGHIGDIIAYLAQESGYLVFILRLLNLILKSKYSTHSHT</sequence>
<dbReference type="EMBL" id="LHQQ01000013">
    <property type="protein sequence ID" value="KOS47670.1"/>
    <property type="molecule type" value="Genomic_DNA"/>
</dbReference>
<dbReference type="Proteomes" id="UP000037696">
    <property type="component" value="Unassembled WGS sequence"/>
</dbReference>
<keyword evidence="2" id="KW-1185">Reference proteome</keyword>
<proteinExistence type="predicted"/>
<protein>
    <submittedName>
        <fullName evidence="1">Uncharacterized protein</fullName>
    </submittedName>
</protein>
<evidence type="ECO:0000313" key="2">
    <source>
        <dbReference type="Proteomes" id="UP000037696"/>
    </source>
</evidence>
<accession>A0A0M8PHB7</accession>
<dbReference type="AlphaFoldDB" id="A0A0M8PHB7"/>
<gene>
    <name evidence="1" type="ORF">ACN38_g1332</name>
</gene>
<name>A0A0M8PHB7_9EURO</name>
<organism evidence="1 2">
    <name type="scientific">Penicillium nordicum</name>
    <dbReference type="NCBI Taxonomy" id="229535"/>
    <lineage>
        <taxon>Eukaryota</taxon>
        <taxon>Fungi</taxon>
        <taxon>Dikarya</taxon>
        <taxon>Ascomycota</taxon>
        <taxon>Pezizomycotina</taxon>
        <taxon>Eurotiomycetes</taxon>
        <taxon>Eurotiomycetidae</taxon>
        <taxon>Eurotiales</taxon>
        <taxon>Aspergillaceae</taxon>
        <taxon>Penicillium</taxon>
    </lineage>
</organism>
<comment type="caution">
    <text evidence="1">The sequence shown here is derived from an EMBL/GenBank/DDBJ whole genome shotgun (WGS) entry which is preliminary data.</text>
</comment>